<evidence type="ECO:0000256" key="12">
    <source>
        <dbReference type="ARBA" id="ARBA00023049"/>
    </source>
</evidence>
<dbReference type="Pfam" id="PF22250">
    <property type="entry name" value="PFF1_C"/>
    <property type="match status" value="1"/>
</dbReference>
<evidence type="ECO:0000256" key="10">
    <source>
        <dbReference type="ARBA" id="ARBA00022833"/>
    </source>
</evidence>
<dbReference type="InParanoid" id="W4JMA8"/>
<dbReference type="PANTHER" id="PTHR12147">
    <property type="entry name" value="METALLOPEPTIDASE M28 FAMILY MEMBER"/>
    <property type="match status" value="1"/>
</dbReference>
<feature type="transmembrane region" description="Helical" evidence="17">
    <location>
        <begin position="632"/>
        <end position="656"/>
    </location>
</feature>
<evidence type="ECO:0000256" key="3">
    <source>
        <dbReference type="ARBA" id="ARBA00004128"/>
    </source>
</evidence>
<evidence type="ECO:0000256" key="13">
    <source>
        <dbReference type="ARBA" id="ARBA00023136"/>
    </source>
</evidence>
<keyword evidence="14" id="KW-0325">Glycoprotein</keyword>
<dbReference type="Gene3D" id="3.40.630.10">
    <property type="entry name" value="Zn peptidases"/>
    <property type="match status" value="1"/>
</dbReference>
<feature type="region of interest" description="Disordered" evidence="16">
    <location>
        <begin position="559"/>
        <end position="599"/>
    </location>
</feature>
<dbReference type="InterPro" id="IPR007484">
    <property type="entry name" value="Peptidase_M28"/>
</dbReference>
<evidence type="ECO:0000256" key="14">
    <source>
        <dbReference type="ARBA" id="ARBA00023180"/>
    </source>
</evidence>
<evidence type="ECO:0000259" key="20">
    <source>
        <dbReference type="Pfam" id="PF22251"/>
    </source>
</evidence>
<evidence type="ECO:0000256" key="1">
    <source>
        <dbReference type="ARBA" id="ARBA00001947"/>
    </source>
</evidence>
<dbReference type="SUPFAM" id="SSF53187">
    <property type="entry name" value="Zn-dependent exopeptidases"/>
    <property type="match status" value="1"/>
</dbReference>
<keyword evidence="22" id="KW-1185">Reference proteome</keyword>
<dbReference type="AlphaFoldDB" id="W4JMA8"/>
<keyword evidence="11 17" id="KW-1133">Transmembrane helix</keyword>
<comment type="cofactor">
    <cofactor evidence="1">
        <name>Zn(2+)</name>
        <dbReference type="ChEBI" id="CHEBI:29105"/>
    </cofactor>
</comment>
<evidence type="ECO:0000313" key="21">
    <source>
        <dbReference type="EMBL" id="ETW74687.1"/>
    </source>
</evidence>
<keyword evidence="12" id="KW-0482">Metalloprotease</keyword>
<feature type="transmembrane region" description="Helical" evidence="17">
    <location>
        <begin position="521"/>
        <end position="545"/>
    </location>
</feature>
<feature type="transmembrane region" description="Helical" evidence="17">
    <location>
        <begin position="453"/>
        <end position="473"/>
    </location>
</feature>
<feature type="transmembrane region" description="Helical" evidence="17">
    <location>
        <begin position="379"/>
        <end position="403"/>
    </location>
</feature>
<comment type="function">
    <text evidence="2">May be involved in vacuolar sorting and osmoregulation.</text>
</comment>
<dbReference type="GO" id="GO:0046872">
    <property type="term" value="F:metal ion binding"/>
    <property type="evidence" value="ECO:0007669"/>
    <property type="project" value="UniProtKB-KW"/>
</dbReference>
<dbReference type="OrthoDB" id="76293at2759"/>
<keyword evidence="6 15" id="KW-0645">Protease</keyword>
<dbReference type="KEGG" id="hir:HETIRDRAFT_39891"/>
<gene>
    <name evidence="21" type="ORF">HETIRDRAFT_39891</name>
</gene>
<accession>W4JMA8</accession>
<dbReference type="InterPro" id="IPR048024">
    <property type="entry name" value="Fxna-like_M28_dom"/>
</dbReference>
<dbReference type="Pfam" id="PF04389">
    <property type="entry name" value="Peptidase_M28"/>
    <property type="match status" value="1"/>
</dbReference>
<keyword evidence="7 17" id="KW-0812">Transmembrane</keyword>
<evidence type="ECO:0000256" key="9">
    <source>
        <dbReference type="ARBA" id="ARBA00022801"/>
    </source>
</evidence>
<keyword evidence="13 17" id="KW-0472">Membrane</keyword>
<feature type="transmembrane region" description="Helical" evidence="17">
    <location>
        <begin position="698"/>
        <end position="718"/>
    </location>
</feature>
<dbReference type="FunCoup" id="W4JMA8">
    <property type="interactions" value="11"/>
</dbReference>
<dbReference type="RefSeq" id="XP_009553044.1">
    <property type="nucleotide sequence ID" value="XM_009554749.1"/>
</dbReference>
<dbReference type="Proteomes" id="UP000030671">
    <property type="component" value="Unassembled WGS sequence"/>
</dbReference>
<keyword evidence="9 15" id="KW-0378">Hydrolase</keyword>
<keyword evidence="10 15" id="KW-0862">Zinc</keyword>
<dbReference type="GO" id="GO:0006508">
    <property type="term" value="P:proteolysis"/>
    <property type="evidence" value="ECO:0007669"/>
    <property type="project" value="UniProtKB-KW"/>
</dbReference>
<organism evidence="21 22">
    <name type="scientific">Heterobasidion irregulare (strain TC 32-1)</name>
    <dbReference type="NCBI Taxonomy" id="747525"/>
    <lineage>
        <taxon>Eukaryota</taxon>
        <taxon>Fungi</taxon>
        <taxon>Dikarya</taxon>
        <taxon>Basidiomycota</taxon>
        <taxon>Agaricomycotina</taxon>
        <taxon>Agaricomycetes</taxon>
        <taxon>Russulales</taxon>
        <taxon>Bondarzewiaceae</taxon>
        <taxon>Heterobasidion</taxon>
        <taxon>Heterobasidion annosum species complex</taxon>
    </lineage>
</organism>
<dbReference type="HOGENOM" id="CLU_006412_1_0_1"/>
<evidence type="ECO:0000256" key="2">
    <source>
        <dbReference type="ARBA" id="ARBA00003273"/>
    </source>
</evidence>
<proteinExistence type="inferred from homology"/>
<feature type="transmembrane region" description="Helical" evidence="17">
    <location>
        <begin position="494"/>
        <end position="515"/>
    </location>
</feature>
<evidence type="ECO:0000256" key="17">
    <source>
        <dbReference type="SAM" id="Phobius"/>
    </source>
</evidence>
<name>W4JMA8_HETIT</name>
<evidence type="ECO:0000256" key="4">
    <source>
        <dbReference type="ARBA" id="ARBA00010918"/>
    </source>
</evidence>
<feature type="transmembrane region" description="Helical" evidence="17">
    <location>
        <begin position="424"/>
        <end position="447"/>
    </location>
</feature>
<dbReference type="GO" id="GO:0005774">
    <property type="term" value="C:vacuolar membrane"/>
    <property type="evidence" value="ECO:0007669"/>
    <property type="project" value="UniProtKB-SubCell"/>
</dbReference>
<evidence type="ECO:0000256" key="7">
    <source>
        <dbReference type="ARBA" id="ARBA00022692"/>
    </source>
</evidence>
<dbReference type="InterPro" id="IPR045175">
    <property type="entry name" value="M28_fam"/>
</dbReference>
<comment type="subcellular location">
    <subcellularLocation>
        <location evidence="3">Vacuole membrane</location>
        <topology evidence="3">Multi-pass membrane protein</topology>
    </subcellularLocation>
</comment>
<feature type="transmembrane region" description="Helical" evidence="17">
    <location>
        <begin position="12"/>
        <end position="35"/>
    </location>
</feature>
<comment type="similarity">
    <text evidence="4 15">Belongs to the peptidase M28 family.</text>
</comment>
<dbReference type="CDD" id="cd03875">
    <property type="entry name" value="M28_Fxna_like"/>
    <property type="match status" value="1"/>
</dbReference>
<dbReference type="InterPro" id="IPR053975">
    <property type="entry name" value="PFF1_C"/>
</dbReference>
<evidence type="ECO:0000259" key="18">
    <source>
        <dbReference type="Pfam" id="PF04389"/>
    </source>
</evidence>
<sequence>MSLPSSLRAVFCFRTFPTTFLIVLIYLTTFLSLYFTDQLASVPGIAKQHAYGLSLDEAYRDLHLITAQPHPYNSRENDRVRSFLLDRVSAIAENHNHMTVLDDSQTSVSFIDGAHVAYFEGNNILVKIDGHDEDSKANGVLFSAHFDSVSTGPGATDNGMSVSALLQMIKYLATHRPRRTAVFNINNGEEDGLHGAHAFLEHSWSNLTSTFLNFEGAGAGGRPLLFRTTSLVELQAFRNVPHPHANALTADAFARGVVRSETDYAVYSGPKGTRGPHTNQNDMGTSAYKGPGGGMRGADVAFYRRRAKYHTPDDSVRSMGRDGGRRALWAMMELVQGAGDTLLNADTQNEDVGDVVSEKEGIVYFDLFASYLIAFPLRLLLAANIVLLSGGPLVIAILAFSLSRQSILARQAQPEKRWIDGLQGFGRFPFALVLTVGAQVGLVVGYIELNPYTIHAHALATTLSMFSLSYLTLAIPLSLAEKVRPVTPARQKSIVLFELYAMTWVLLLGATVLIQRTNITGLYWVGAWNACAFLAVIISSAEGLMGTGKAGREVRIPTTSAGDDLDVQGEGSGAVLDDSSGNARHQSGEGVGGDMSEELDTSETTPLIRHRASAILKSEQILDKGAQDRASFWWISEVMLSLPIPVILLGALAFLWTGAMPQTVVDGGWVGTVYAPLSVLSVLILIPLSPFAHKLHHSLTLLVFVVFAAATAYAWLIWPFDSDGARCKMFFSSRVELANLSFSAGSLTQSQGSANELYRPAVVRAITELTGVAPYVERAVKELPSSWRSRDVHCEDNLLRNGQQTCSWEVDQSLLPAPSDPSYLRCTTKDNHTTFDRCEDIQKEMGPKPAWIYFNGTRIDESSARFVVHGTNTRACRIHLDGLDIKRYRVLSSKSPGARKEKADWHEFEIPGGVSVSEVRLWSREWERTFHVEVEWEENGKVDGIGGSVACSWAEHQGGWITGVAHGLHDGLKLYGDENMGARIPALEEALTFVPEWATLTKLRDGLVDAVVGFKL</sequence>
<dbReference type="PANTHER" id="PTHR12147:SF58">
    <property type="entry name" value="VACUOLAR MEMBRANE PROTEASE"/>
    <property type="match status" value="1"/>
</dbReference>
<dbReference type="Pfam" id="PF22251">
    <property type="entry name" value="PFF1_TM"/>
    <property type="match status" value="1"/>
</dbReference>
<feature type="domain" description="Peptidase M28" evidence="18">
    <location>
        <begin position="123"/>
        <end position="331"/>
    </location>
</feature>
<feature type="domain" description="Vacuolar membrane protease transmembrane" evidence="20">
    <location>
        <begin position="427"/>
        <end position="698"/>
    </location>
</feature>
<evidence type="ECO:0000256" key="8">
    <source>
        <dbReference type="ARBA" id="ARBA00022723"/>
    </source>
</evidence>
<keyword evidence="5" id="KW-0926">Vacuole</keyword>
<evidence type="ECO:0000313" key="22">
    <source>
        <dbReference type="Proteomes" id="UP000030671"/>
    </source>
</evidence>
<evidence type="ECO:0000256" key="11">
    <source>
        <dbReference type="ARBA" id="ARBA00022989"/>
    </source>
</evidence>
<dbReference type="GeneID" id="20672504"/>
<dbReference type="GO" id="GO:0008235">
    <property type="term" value="F:metalloexopeptidase activity"/>
    <property type="evidence" value="ECO:0007669"/>
    <property type="project" value="InterPro"/>
</dbReference>
<dbReference type="InterPro" id="IPR053976">
    <property type="entry name" value="PFF1_TM"/>
</dbReference>
<feature type="region of interest" description="Disordered" evidence="16">
    <location>
        <begin position="267"/>
        <end position="290"/>
    </location>
</feature>
<dbReference type="EMBL" id="KI925467">
    <property type="protein sequence ID" value="ETW74687.1"/>
    <property type="molecule type" value="Genomic_DNA"/>
</dbReference>
<protein>
    <recommendedName>
        <fullName evidence="15">Peptide hydrolase</fullName>
        <ecNumber evidence="15">3.4.-.-</ecNumber>
    </recommendedName>
</protein>
<feature type="transmembrane region" description="Helical" evidence="17">
    <location>
        <begin position="668"/>
        <end position="686"/>
    </location>
</feature>
<feature type="domain" description="Vacuolar membrane protease C-terminal" evidence="19">
    <location>
        <begin position="765"/>
        <end position="1009"/>
    </location>
</feature>
<evidence type="ECO:0000259" key="19">
    <source>
        <dbReference type="Pfam" id="PF22250"/>
    </source>
</evidence>
<keyword evidence="8 15" id="KW-0479">Metal-binding</keyword>
<reference evidence="21 22" key="1">
    <citation type="journal article" date="2012" name="New Phytol.">
        <title>Insight into trade-off between wood decay and parasitism from the genome of a fungal forest pathogen.</title>
        <authorList>
            <person name="Olson A."/>
            <person name="Aerts A."/>
            <person name="Asiegbu F."/>
            <person name="Belbahri L."/>
            <person name="Bouzid O."/>
            <person name="Broberg A."/>
            <person name="Canback B."/>
            <person name="Coutinho P.M."/>
            <person name="Cullen D."/>
            <person name="Dalman K."/>
            <person name="Deflorio G."/>
            <person name="van Diepen L.T."/>
            <person name="Dunand C."/>
            <person name="Duplessis S."/>
            <person name="Durling M."/>
            <person name="Gonthier P."/>
            <person name="Grimwood J."/>
            <person name="Fossdal C.G."/>
            <person name="Hansson D."/>
            <person name="Henrissat B."/>
            <person name="Hietala A."/>
            <person name="Himmelstrand K."/>
            <person name="Hoffmeister D."/>
            <person name="Hogberg N."/>
            <person name="James T.Y."/>
            <person name="Karlsson M."/>
            <person name="Kohler A."/>
            <person name="Kues U."/>
            <person name="Lee Y.H."/>
            <person name="Lin Y.C."/>
            <person name="Lind M."/>
            <person name="Lindquist E."/>
            <person name="Lombard V."/>
            <person name="Lucas S."/>
            <person name="Lunden K."/>
            <person name="Morin E."/>
            <person name="Murat C."/>
            <person name="Park J."/>
            <person name="Raffaello T."/>
            <person name="Rouze P."/>
            <person name="Salamov A."/>
            <person name="Schmutz J."/>
            <person name="Solheim H."/>
            <person name="Stahlberg J."/>
            <person name="Velez H."/>
            <person name="de Vries R.P."/>
            <person name="Wiebenga A."/>
            <person name="Woodward S."/>
            <person name="Yakovlev I."/>
            <person name="Garbelotto M."/>
            <person name="Martin F."/>
            <person name="Grigoriev I.V."/>
            <person name="Stenlid J."/>
        </authorList>
    </citation>
    <scope>NUCLEOTIDE SEQUENCE [LARGE SCALE GENOMIC DNA]</scope>
    <source>
        <strain evidence="21 22">TC 32-1</strain>
    </source>
</reference>
<dbReference type="EC" id="3.4.-.-" evidence="15"/>
<evidence type="ECO:0000256" key="6">
    <source>
        <dbReference type="ARBA" id="ARBA00022670"/>
    </source>
</evidence>
<evidence type="ECO:0000256" key="16">
    <source>
        <dbReference type="SAM" id="MobiDB-lite"/>
    </source>
</evidence>
<evidence type="ECO:0000256" key="5">
    <source>
        <dbReference type="ARBA" id="ARBA00022554"/>
    </source>
</evidence>
<dbReference type="eggNOG" id="KOG2194">
    <property type="taxonomic scope" value="Eukaryota"/>
</dbReference>
<evidence type="ECO:0000256" key="15">
    <source>
        <dbReference type="RuleBase" id="RU361240"/>
    </source>
</evidence>